<gene>
    <name evidence="2" type="ORF">TVAG_300670</name>
</gene>
<dbReference type="InParanoid" id="A2EP47"/>
<dbReference type="Proteomes" id="UP000001542">
    <property type="component" value="Unassembled WGS sequence"/>
</dbReference>
<dbReference type="RefSeq" id="XP_001317808.1">
    <property type="nucleotide sequence ID" value="XM_001317773.1"/>
</dbReference>
<dbReference type="SMR" id="A2EP47"/>
<dbReference type="AlphaFoldDB" id="A2EP47"/>
<organism evidence="2 3">
    <name type="scientific">Trichomonas vaginalis (strain ATCC PRA-98 / G3)</name>
    <dbReference type="NCBI Taxonomy" id="412133"/>
    <lineage>
        <taxon>Eukaryota</taxon>
        <taxon>Metamonada</taxon>
        <taxon>Parabasalia</taxon>
        <taxon>Trichomonadida</taxon>
        <taxon>Trichomonadidae</taxon>
        <taxon>Trichomonas</taxon>
    </lineage>
</organism>
<evidence type="ECO:0000313" key="3">
    <source>
        <dbReference type="Proteomes" id="UP000001542"/>
    </source>
</evidence>
<dbReference type="KEGG" id="tva:4763451"/>
<dbReference type="STRING" id="5722.A2EP47"/>
<reference evidence="2" key="1">
    <citation type="submission" date="2006-10" db="EMBL/GenBank/DDBJ databases">
        <authorList>
            <person name="Amadeo P."/>
            <person name="Zhao Q."/>
            <person name="Wortman J."/>
            <person name="Fraser-Liggett C."/>
            <person name="Carlton J."/>
        </authorList>
    </citation>
    <scope>NUCLEOTIDE SEQUENCE</scope>
    <source>
        <strain evidence="2">G3</strain>
    </source>
</reference>
<accession>A2EP47</accession>
<name>A2EP47_TRIV3</name>
<evidence type="ECO:0000256" key="1">
    <source>
        <dbReference type="SAM" id="MobiDB-lite"/>
    </source>
</evidence>
<reference evidence="2" key="2">
    <citation type="journal article" date="2007" name="Science">
        <title>Draft genome sequence of the sexually transmitted pathogen Trichomonas vaginalis.</title>
        <authorList>
            <person name="Carlton J.M."/>
            <person name="Hirt R.P."/>
            <person name="Silva J.C."/>
            <person name="Delcher A.L."/>
            <person name="Schatz M."/>
            <person name="Zhao Q."/>
            <person name="Wortman J.R."/>
            <person name="Bidwell S.L."/>
            <person name="Alsmark U.C.M."/>
            <person name="Besteiro S."/>
            <person name="Sicheritz-Ponten T."/>
            <person name="Noel C.J."/>
            <person name="Dacks J.B."/>
            <person name="Foster P.G."/>
            <person name="Simillion C."/>
            <person name="Van de Peer Y."/>
            <person name="Miranda-Saavedra D."/>
            <person name="Barton G.J."/>
            <person name="Westrop G.D."/>
            <person name="Mueller S."/>
            <person name="Dessi D."/>
            <person name="Fiori P.L."/>
            <person name="Ren Q."/>
            <person name="Paulsen I."/>
            <person name="Zhang H."/>
            <person name="Bastida-Corcuera F.D."/>
            <person name="Simoes-Barbosa A."/>
            <person name="Brown M.T."/>
            <person name="Hayes R.D."/>
            <person name="Mukherjee M."/>
            <person name="Okumura C.Y."/>
            <person name="Schneider R."/>
            <person name="Smith A.J."/>
            <person name="Vanacova S."/>
            <person name="Villalvazo M."/>
            <person name="Haas B.J."/>
            <person name="Pertea M."/>
            <person name="Feldblyum T.V."/>
            <person name="Utterback T.R."/>
            <person name="Shu C.L."/>
            <person name="Osoegawa K."/>
            <person name="de Jong P.J."/>
            <person name="Hrdy I."/>
            <person name="Horvathova L."/>
            <person name="Zubacova Z."/>
            <person name="Dolezal P."/>
            <person name="Malik S.B."/>
            <person name="Logsdon J.M. Jr."/>
            <person name="Henze K."/>
            <person name="Gupta A."/>
            <person name="Wang C.C."/>
            <person name="Dunne R.L."/>
            <person name="Upcroft J.A."/>
            <person name="Upcroft P."/>
            <person name="White O."/>
            <person name="Salzberg S.L."/>
            <person name="Tang P."/>
            <person name="Chiu C.-H."/>
            <person name="Lee Y.-S."/>
            <person name="Embley T.M."/>
            <person name="Coombs G.H."/>
            <person name="Mottram J.C."/>
            <person name="Tachezy J."/>
            <person name="Fraser-Liggett C.M."/>
            <person name="Johnson P.J."/>
        </authorList>
    </citation>
    <scope>NUCLEOTIDE SEQUENCE [LARGE SCALE GENOMIC DNA]</scope>
    <source>
        <strain evidence="2">G3</strain>
    </source>
</reference>
<evidence type="ECO:0000313" key="2">
    <source>
        <dbReference type="EMBL" id="EAY05585.1"/>
    </source>
</evidence>
<dbReference type="EMBL" id="DS113445">
    <property type="protein sequence ID" value="EAY05585.1"/>
    <property type="molecule type" value="Genomic_DNA"/>
</dbReference>
<protein>
    <submittedName>
        <fullName evidence="2">Uncharacterized protein</fullName>
    </submittedName>
</protein>
<dbReference type="VEuPathDB" id="TrichDB:TVAG_300670"/>
<keyword evidence="3" id="KW-1185">Reference proteome</keyword>
<feature type="region of interest" description="Disordered" evidence="1">
    <location>
        <begin position="314"/>
        <end position="340"/>
    </location>
</feature>
<dbReference type="VEuPathDB" id="TrichDB:TVAGG3_0154990"/>
<sequence length="360" mass="41649">MPETNLKDLLNKLEEFFGKNAINIINSKIKNFVRKEDREQSIKEFIVKQMQEKFDKLTKDDFQLTYDDQFNINDVNSKRNIKFDLNKVYTQKAKNSEQLEQNIPKFASSESTTIVTEFKADSLHKLTFDTRIISPDERKVISESINTKFEEANEPMLKLDMVPNDEEFDEEGIAFGALTSAKAIYEKISEILSRCRKFVLIMSNYKDYTKGFPNSQAEIQFKNLAAFYAWSSNESTLKTTPFLSQCIEFNNSFISLFKILNKSGCKIQNLKINEKDLKNSDLIQSIMKPKQPLLSVEQFKKDWVMVSRKPLNLNIPLPNPPDNKKKPNPQENKNNGTIVTEIPRKEFTNQIGLNSQHGRG</sequence>
<proteinExistence type="predicted"/>